<comment type="caution">
    <text evidence="1">The sequence shown here is derived from an EMBL/GenBank/DDBJ whole genome shotgun (WGS) entry which is preliminary data.</text>
</comment>
<dbReference type="EMBL" id="CM045762">
    <property type="protein sequence ID" value="KAI8009931.1"/>
    <property type="molecule type" value="Genomic_DNA"/>
</dbReference>
<evidence type="ECO:0000313" key="1">
    <source>
        <dbReference type="EMBL" id="KAI8009931.1"/>
    </source>
</evidence>
<organism evidence="1 2">
    <name type="scientific">Camellia lanceoleosa</name>
    <dbReference type="NCBI Taxonomy" id="1840588"/>
    <lineage>
        <taxon>Eukaryota</taxon>
        <taxon>Viridiplantae</taxon>
        <taxon>Streptophyta</taxon>
        <taxon>Embryophyta</taxon>
        <taxon>Tracheophyta</taxon>
        <taxon>Spermatophyta</taxon>
        <taxon>Magnoliopsida</taxon>
        <taxon>eudicotyledons</taxon>
        <taxon>Gunneridae</taxon>
        <taxon>Pentapetalae</taxon>
        <taxon>asterids</taxon>
        <taxon>Ericales</taxon>
        <taxon>Theaceae</taxon>
        <taxon>Camellia</taxon>
    </lineage>
</organism>
<accession>A0ACC0HA08</accession>
<evidence type="ECO:0000313" key="2">
    <source>
        <dbReference type="Proteomes" id="UP001060215"/>
    </source>
</evidence>
<dbReference type="Proteomes" id="UP001060215">
    <property type="component" value="Chromosome 5"/>
</dbReference>
<proteinExistence type="predicted"/>
<sequence length="681" mass="79509">MAWVKMIWDKWNLRIAILFSLFFQILLVFIAPLRKRKGNKIRNLLIWGAYLLADWVAVFAIGLISHGQANNCDNYCVNKDLLAFWAPFLLLHLGGPDAITAFSFEDNGLWIRHFVGLVIQLVVVAYVFLQSFPNQIWIPTVLVFFAGTLKYAERTRAQYLACLRNFDVSMLPIAVASRRVERFFEDLDDEEGQTFLTDITVLESGYNFFQIIMSLIAYPRLSFREPASYIFFSKRSSKDAFRVIEVELNFLYDVLYTKMAVVHCRTGYFLRFIFSFFILVSFALFASSHHKHQFHHFDIVVTYILLIGAVGLDLVSLLMLIFSHWTVVLLSNPKAKHIVYAIQERFFSYDKRSQRFNFVPQHSLISYCINIHQRRFKWFYKAVGLFRLNNFLYEIQYIRTERLEKTDIKYLIFMKLKEKADPRHESQDTELDIDWGENRFTPSWIGYSMSKEVEYDRKLLMWHIATEICYFCDEPYTNNREFCKILSEYMLYLLVMQPTMMSTVPGIGKIRIRDMCTRIFDEVKMILDSHTNNSNPPNMYENFKKFFLPRRRKPKTESSLSKDLVSKILDSILSKKIYRGESLLGDACMLADDLINGFESKTRWEIMSNVWFDLLCYAATHCGANAHAELVSKGGELITSLWLLVSHFGLGEQMGEQISASSIPGLGNWISANFRPPTSEE</sequence>
<gene>
    <name evidence="1" type="ORF">LOK49_LG06G00657</name>
</gene>
<reference evidence="1 2" key="1">
    <citation type="journal article" date="2022" name="Plant J.">
        <title>Chromosome-level genome of Camellia lanceoleosa provides a valuable resource for understanding genome evolution and self-incompatibility.</title>
        <authorList>
            <person name="Gong W."/>
            <person name="Xiao S."/>
            <person name="Wang L."/>
            <person name="Liao Z."/>
            <person name="Chang Y."/>
            <person name="Mo W."/>
            <person name="Hu G."/>
            <person name="Li W."/>
            <person name="Zhao G."/>
            <person name="Zhu H."/>
            <person name="Hu X."/>
            <person name="Ji K."/>
            <person name="Xiang X."/>
            <person name="Song Q."/>
            <person name="Yuan D."/>
            <person name="Jin S."/>
            <person name="Zhang L."/>
        </authorList>
    </citation>
    <scope>NUCLEOTIDE SEQUENCE [LARGE SCALE GENOMIC DNA]</scope>
    <source>
        <strain evidence="1">SQ_2022a</strain>
    </source>
</reference>
<keyword evidence="2" id="KW-1185">Reference proteome</keyword>
<protein>
    <submittedName>
        <fullName evidence="1">Uncharacterized protein</fullName>
    </submittedName>
</protein>
<name>A0ACC0HA08_9ERIC</name>